<accession>A0A6M3LP04</accession>
<reference evidence="1" key="1">
    <citation type="submission" date="2020-03" db="EMBL/GenBank/DDBJ databases">
        <title>The deep terrestrial virosphere.</title>
        <authorList>
            <person name="Holmfeldt K."/>
            <person name="Nilsson E."/>
            <person name="Simone D."/>
            <person name="Lopez-Fernandez M."/>
            <person name="Wu X."/>
            <person name="de Brujin I."/>
            <person name="Lundin D."/>
            <person name="Andersson A."/>
            <person name="Bertilsson S."/>
            <person name="Dopson M."/>
        </authorList>
    </citation>
    <scope>NUCLEOTIDE SEQUENCE</scope>
    <source>
        <strain evidence="1">MM415B03811</strain>
    </source>
</reference>
<gene>
    <name evidence="1" type="ORF">MM415B03811_0002</name>
</gene>
<protein>
    <submittedName>
        <fullName evidence="1">Uncharacterized protein</fullName>
    </submittedName>
</protein>
<dbReference type="EMBL" id="MT143246">
    <property type="protein sequence ID" value="QJA94608.1"/>
    <property type="molecule type" value="Genomic_DNA"/>
</dbReference>
<name>A0A6M3LP04_9ZZZZ</name>
<dbReference type="AlphaFoldDB" id="A0A6M3LP04"/>
<sequence>MKYTLKYHKHRLRLLLAKEETLPQISYPSLKPCLGCPARIGFESSDQAWIGDEEGSIGRFGGIPRGPCIVCQGFLEISGDCPCNVLGSDAIRLTLKKLQGD</sequence>
<proteinExistence type="predicted"/>
<organism evidence="1">
    <name type="scientific">viral metagenome</name>
    <dbReference type="NCBI Taxonomy" id="1070528"/>
    <lineage>
        <taxon>unclassified sequences</taxon>
        <taxon>metagenomes</taxon>
        <taxon>organismal metagenomes</taxon>
    </lineage>
</organism>
<evidence type="ECO:0000313" key="1">
    <source>
        <dbReference type="EMBL" id="QJA94608.1"/>
    </source>
</evidence>